<reference evidence="1" key="1">
    <citation type="journal article" date="2021" name="Nat. Microbiol.">
        <title>Cocultivation of an ultrasmall environmental parasitic bacterium with lytic ability against bacteria associated with wastewater foams.</title>
        <authorList>
            <person name="Batinovic S."/>
            <person name="Rose J.J.A."/>
            <person name="Ratcliffe J."/>
            <person name="Seviour R.J."/>
            <person name="Petrovski S."/>
        </authorList>
    </citation>
    <scope>NUCLEOTIDE SEQUENCE</scope>
    <source>
        <strain evidence="1">CON9</strain>
    </source>
</reference>
<gene>
    <name evidence="1" type="ORF">GII31_20425</name>
</gene>
<dbReference type="RefSeq" id="WP_213245159.1">
    <property type="nucleotide sequence ID" value="NZ_CP045806.1"/>
</dbReference>
<proteinExistence type="predicted"/>
<protein>
    <submittedName>
        <fullName evidence="1">Uncharacterized protein</fullName>
    </submittedName>
</protein>
<dbReference type="EMBL" id="CP045809">
    <property type="protein sequence ID" value="QHN36910.1"/>
    <property type="molecule type" value="Genomic_DNA"/>
</dbReference>
<accession>A0ABX6IP27</accession>
<keyword evidence="2" id="KW-1185">Reference proteome</keyword>
<evidence type="ECO:0000313" key="1">
    <source>
        <dbReference type="EMBL" id="QHN36910.1"/>
    </source>
</evidence>
<name>A0ABX6IP27_9ACTN</name>
<sequence>MPPAFSWSIFSRLAGGSPCKAQSITMPPACAPFTGTLPRMGTAVVDAITAAGITYRRTDFADPHLSGPTALTVTADGHVYGHLATWGSCHIGYGDQCVTPPSSTSGYQYFHQGIVDTDDGALPVGKITLGTGHAGLGEDAASAAAHYDNTGAVTAIVRAGEDAHGIWLAGRLVPGIGDQRVDELRRSGVSGDWRGINGNLELVAALAVNVPGFPVPRTEQLVASGGVSTLVAAGIVPPASALLPQSVAELDAYVLSKVRAVARAEVARTRLADARSMVASARRARRTTACDVLVAVTASAHEQRATRVGRARNILGDATSRARRARDAKAVIAAATAPPSRATVARDTITAAIGARGLNRGADPINRGRFSAWTTSSSPTPDATAPAKAEAHTFTVETLTDELRAIGISEATTNTVVTRDTVRTINGAVADRTATINEGLAEGIPIYDLSDTQLRTVDLLEMVQEGTTNLPADDPAVLELGYHVANPPTVPVWDARDHYPTESFSPEVLAELDRLDQLPDVDSVRTRLDDLGELFEAASNVEEFMSADRVLRMELNSAMDELFYHQSRDDVAQVDQTFGHIMAVKPCVSG</sequence>
<dbReference type="Proteomes" id="UP001059836">
    <property type="component" value="Chromosome"/>
</dbReference>
<organism evidence="1 2">
    <name type="scientific">Gordonia pseudamarae</name>
    <dbReference type="NCBI Taxonomy" id="2831662"/>
    <lineage>
        <taxon>Bacteria</taxon>
        <taxon>Bacillati</taxon>
        <taxon>Actinomycetota</taxon>
        <taxon>Actinomycetes</taxon>
        <taxon>Mycobacteriales</taxon>
        <taxon>Gordoniaceae</taxon>
        <taxon>Gordonia</taxon>
    </lineage>
</organism>
<evidence type="ECO:0000313" key="2">
    <source>
        <dbReference type="Proteomes" id="UP001059836"/>
    </source>
</evidence>